<keyword evidence="4 6" id="KW-0274">FAD</keyword>
<dbReference type="SUPFAM" id="SSF54373">
    <property type="entry name" value="FAD-linked reductases, C-terminal domain"/>
    <property type="match status" value="1"/>
</dbReference>
<sequence>MIVQVFDVVIVGGGAPGRILALRLSGDPSISVALIESANERELCLRDSRFIRDISGCLQRRNFTPASKTHIDAWHDLGNSGWDYDSFARAVHRCQSQYDGLASTRSRTNLTIATETTVHKIHFDRSSNGEIVATGVEAIKRIGGRAIFQARKEVILAAGAIGSPRLLEHSGIGNVELLQQIGIDGIIDNPHVGENLQDHVGTDVLFAAKKDLQTLYSLSSKRDNGLVNTSDYCHHRANLFKQSCLTSSVQLPLPGINSSEGKHDLNSLLRKMATYDMVDQSVPTTPEFATVHELFVRSILTSPADASASLTVRHACTDLDQRDDVGCTCANHTAVTVLLAHPLSRGSTHITGPSIEAPNLTDARCLSHPADVEVLGRHVLAVEQMFKHAELMTQQSKYDKVLFPNMDTARKYVNRTASGSSHYTGTCAMMPREIGGVVDHKLRLFGCPNLRVCDASVMAIGPGVAFKTAIAGVAEMGAAFVKQSLSRKE</sequence>
<keyword evidence="3" id="KW-0285">Flavoprotein</keyword>
<comment type="similarity">
    <text evidence="2">Belongs to the GMC oxidoreductase family.</text>
</comment>
<feature type="domain" description="Glucose-methanol-choline oxidoreductase N-terminal" evidence="7">
    <location>
        <begin position="159"/>
        <end position="173"/>
    </location>
</feature>
<comment type="cofactor">
    <cofactor evidence="1 6">
        <name>FAD</name>
        <dbReference type="ChEBI" id="CHEBI:57692"/>
    </cofactor>
</comment>
<evidence type="ECO:0000256" key="6">
    <source>
        <dbReference type="PIRSR" id="PIRSR000137-2"/>
    </source>
</evidence>
<evidence type="ECO:0000313" key="8">
    <source>
        <dbReference type="EMBL" id="KFA69923.1"/>
    </source>
</evidence>
<dbReference type="InterPro" id="IPR000172">
    <property type="entry name" value="GMC_OxRdtase_N"/>
</dbReference>
<dbReference type="InParanoid" id="A0A084R138"/>
<evidence type="ECO:0000256" key="1">
    <source>
        <dbReference type="ARBA" id="ARBA00001974"/>
    </source>
</evidence>
<evidence type="ECO:0000256" key="2">
    <source>
        <dbReference type="ARBA" id="ARBA00010790"/>
    </source>
</evidence>
<evidence type="ECO:0000313" key="9">
    <source>
        <dbReference type="Proteomes" id="UP000028524"/>
    </source>
</evidence>
<feature type="binding site" evidence="6">
    <location>
        <position position="244"/>
    </location>
    <ligand>
        <name>FAD</name>
        <dbReference type="ChEBI" id="CHEBI:57692"/>
    </ligand>
</feature>
<dbReference type="InterPro" id="IPR007867">
    <property type="entry name" value="GMC_OxRtase_C"/>
</dbReference>
<dbReference type="Pfam" id="PF00732">
    <property type="entry name" value="GMC_oxred_N"/>
    <property type="match status" value="1"/>
</dbReference>
<dbReference type="STRING" id="1283841.A0A084R138"/>
<dbReference type="Proteomes" id="UP000028524">
    <property type="component" value="Unassembled WGS sequence"/>
</dbReference>
<dbReference type="HOGENOM" id="CLU_002865_6_2_1"/>
<evidence type="ECO:0000259" key="7">
    <source>
        <dbReference type="PROSITE" id="PS00624"/>
    </source>
</evidence>
<dbReference type="PANTHER" id="PTHR11552:SF201">
    <property type="entry name" value="GLUCOSE-METHANOL-CHOLINE OXIDOREDUCTASE N-TERMINAL DOMAIN-CONTAINING PROTEIN"/>
    <property type="match status" value="1"/>
</dbReference>
<dbReference type="GO" id="GO:0050660">
    <property type="term" value="F:flavin adenine dinucleotide binding"/>
    <property type="evidence" value="ECO:0007669"/>
    <property type="project" value="InterPro"/>
</dbReference>
<dbReference type="EMBL" id="KL659316">
    <property type="protein sequence ID" value="KFA69923.1"/>
    <property type="molecule type" value="Genomic_DNA"/>
</dbReference>
<dbReference type="SUPFAM" id="SSF51905">
    <property type="entry name" value="FAD/NAD(P)-binding domain"/>
    <property type="match status" value="1"/>
</dbReference>
<dbReference type="Gene3D" id="3.50.50.60">
    <property type="entry name" value="FAD/NAD(P)-binding domain"/>
    <property type="match status" value="2"/>
</dbReference>
<dbReference type="PANTHER" id="PTHR11552">
    <property type="entry name" value="GLUCOSE-METHANOL-CHOLINE GMC OXIDOREDUCTASE"/>
    <property type="match status" value="1"/>
</dbReference>
<dbReference type="PIRSF" id="PIRSF000137">
    <property type="entry name" value="Alcohol_oxidase"/>
    <property type="match status" value="1"/>
</dbReference>
<dbReference type="Pfam" id="PF05199">
    <property type="entry name" value="GMC_oxred_C"/>
    <property type="match status" value="1"/>
</dbReference>
<evidence type="ECO:0000256" key="4">
    <source>
        <dbReference type="ARBA" id="ARBA00022827"/>
    </source>
</evidence>
<dbReference type="InterPro" id="IPR012132">
    <property type="entry name" value="GMC_OxRdtase"/>
</dbReference>
<dbReference type="OMA" id="AHHFTGT"/>
<organism evidence="8 9">
    <name type="scientific">Stachybotrys chlorohalonatus (strain IBT 40285)</name>
    <dbReference type="NCBI Taxonomy" id="1283841"/>
    <lineage>
        <taxon>Eukaryota</taxon>
        <taxon>Fungi</taxon>
        <taxon>Dikarya</taxon>
        <taxon>Ascomycota</taxon>
        <taxon>Pezizomycotina</taxon>
        <taxon>Sordariomycetes</taxon>
        <taxon>Hypocreomycetidae</taxon>
        <taxon>Hypocreales</taxon>
        <taxon>Stachybotryaceae</taxon>
        <taxon>Stachybotrys</taxon>
    </lineage>
</organism>
<gene>
    <name evidence="8" type="ORF">S40285_03906</name>
</gene>
<reference evidence="8 9" key="1">
    <citation type="journal article" date="2014" name="BMC Genomics">
        <title>Comparative genome sequencing reveals chemotype-specific gene clusters in the toxigenic black mold Stachybotrys.</title>
        <authorList>
            <person name="Semeiks J."/>
            <person name="Borek D."/>
            <person name="Otwinowski Z."/>
            <person name="Grishin N.V."/>
        </authorList>
    </citation>
    <scope>NUCLEOTIDE SEQUENCE [LARGE SCALE GENOMIC DNA]</scope>
    <source>
        <strain evidence="8 9">IBT 40285</strain>
    </source>
</reference>
<keyword evidence="5" id="KW-0560">Oxidoreductase</keyword>
<accession>A0A084R138</accession>
<evidence type="ECO:0000256" key="5">
    <source>
        <dbReference type="ARBA" id="ARBA00023002"/>
    </source>
</evidence>
<proteinExistence type="inferred from homology"/>
<dbReference type="GO" id="GO:0016614">
    <property type="term" value="F:oxidoreductase activity, acting on CH-OH group of donors"/>
    <property type="evidence" value="ECO:0007669"/>
    <property type="project" value="InterPro"/>
</dbReference>
<dbReference type="OrthoDB" id="269227at2759"/>
<dbReference type="InterPro" id="IPR036188">
    <property type="entry name" value="FAD/NAD-bd_sf"/>
</dbReference>
<dbReference type="AlphaFoldDB" id="A0A084R138"/>
<dbReference type="Gene3D" id="3.30.560.10">
    <property type="entry name" value="Glucose Oxidase, domain 3"/>
    <property type="match status" value="1"/>
</dbReference>
<feature type="binding site" evidence="6">
    <location>
        <position position="118"/>
    </location>
    <ligand>
        <name>FAD</name>
        <dbReference type="ChEBI" id="CHEBI:57692"/>
    </ligand>
</feature>
<keyword evidence="9" id="KW-1185">Reference proteome</keyword>
<name>A0A084R138_STAC4</name>
<protein>
    <recommendedName>
        <fullName evidence="7">Glucose-methanol-choline oxidoreductase N-terminal domain-containing protein</fullName>
    </recommendedName>
</protein>
<evidence type="ECO:0000256" key="3">
    <source>
        <dbReference type="ARBA" id="ARBA00022630"/>
    </source>
</evidence>
<dbReference type="PROSITE" id="PS00624">
    <property type="entry name" value="GMC_OXRED_2"/>
    <property type="match status" value="1"/>
</dbReference>